<dbReference type="AlphaFoldDB" id="H6R8K1"/>
<feature type="transmembrane region" description="Helical" evidence="2">
    <location>
        <begin position="12"/>
        <end position="32"/>
    </location>
</feature>
<accession>H6R8K1</accession>
<gene>
    <name evidence="3" type="ordered locus">NOCYR_5400</name>
</gene>
<dbReference type="RefSeq" id="WP_014353592.1">
    <property type="nucleotide sequence ID" value="NC_016887.1"/>
</dbReference>
<dbReference type="KEGG" id="ncy:NOCYR_5400"/>
<keyword evidence="2" id="KW-0812">Transmembrane</keyword>
<protein>
    <submittedName>
        <fullName evidence="3">Uncharacterized protein</fullName>
    </submittedName>
</protein>
<sequence length="296" mass="30408">MDRSLLARAARSSLLGVLVPSLLGVAAVIWLLTFTRMVINELGWGVMSPLEWIEEVNRTAPDDKQWMGVLFGSVTWLLMSTFLVVVPAVALVVATLRIGRQVRRGNALRRFDPDAAPDLVFVRPDGSWMASRVAGNPLRVAVLGVLEQLAPDSALAAALAGETRAVLLGDRATVPTLFSARLDGYLLDRSSRSSAVIVVDRANNQCWLMGRIVPQFVLVPDPSGRQDFRSRAAGATSLATGGGIAVVWADDAGGWDGSDGGWGDGGSDGGSAGGGDGGGGGGDGGDGGGGGGGGGE</sequence>
<evidence type="ECO:0000313" key="3">
    <source>
        <dbReference type="EMBL" id="CCF66148.1"/>
    </source>
</evidence>
<dbReference type="STRING" id="1127134.NOCYR_5400"/>
<proteinExistence type="predicted"/>
<evidence type="ECO:0000256" key="2">
    <source>
        <dbReference type="SAM" id="Phobius"/>
    </source>
</evidence>
<feature type="region of interest" description="Disordered" evidence="1">
    <location>
        <begin position="255"/>
        <end position="296"/>
    </location>
</feature>
<reference evidence="3 4" key="1">
    <citation type="journal article" date="2012" name="J. Bacteriol.">
        <title>Genome sequence of the human- and animal-pathogenic strain Nocardia cyriacigeorgica GUH-2.</title>
        <authorList>
            <person name="Zoropogui A."/>
            <person name="Pujic P."/>
            <person name="Normand P."/>
            <person name="Barbe V."/>
            <person name="Beaman B."/>
            <person name="Beaman L."/>
            <person name="Boiron P."/>
            <person name="Colinon C."/>
            <person name="Deredjian A."/>
            <person name="Graindorge A."/>
            <person name="Mangenot S."/>
            <person name="Nazaret S."/>
            <person name="Neto M."/>
            <person name="Petit S."/>
            <person name="Roche D."/>
            <person name="Vallenet D."/>
            <person name="Rodriguez-Nava V."/>
            <person name="Richard Y."/>
            <person name="Cournoyer B."/>
            <person name="Blaha D."/>
        </authorList>
    </citation>
    <scope>NUCLEOTIDE SEQUENCE [LARGE SCALE GENOMIC DNA]</scope>
    <source>
        <strain evidence="3 4">GUH-2</strain>
    </source>
</reference>
<evidence type="ECO:0000256" key="1">
    <source>
        <dbReference type="SAM" id="MobiDB-lite"/>
    </source>
</evidence>
<keyword evidence="4" id="KW-1185">Reference proteome</keyword>
<keyword evidence="2" id="KW-1133">Transmembrane helix</keyword>
<keyword evidence="2" id="KW-0472">Membrane</keyword>
<evidence type="ECO:0000313" key="4">
    <source>
        <dbReference type="Proteomes" id="UP000008190"/>
    </source>
</evidence>
<organism evidence="3 4">
    <name type="scientific">Nocardia cyriacigeorgica (strain GUH-2)</name>
    <dbReference type="NCBI Taxonomy" id="1127134"/>
    <lineage>
        <taxon>Bacteria</taxon>
        <taxon>Bacillati</taxon>
        <taxon>Actinomycetota</taxon>
        <taxon>Actinomycetes</taxon>
        <taxon>Mycobacteriales</taxon>
        <taxon>Nocardiaceae</taxon>
        <taxon>Nocardia</taxon>
    </lineage>
</organism>
<dbReference type="eggNOG" id="ENOG5031ZKG">
    <property type="taxonomic scope" value="Bacteria"/>
</dbReference>
<dbReference type="Proteomes" id="UP000008190">
    <property type="component" value="Chromosome"/>
</dbReference>
<dbReference type="HOGENOM" id="CLU_939518_0_0_11"/>
<dbReference type="EMBL" id="FO082843">
    <property type="protein sequence ID" value="CCF66148.1"/>
    <property type="molecule type" value="Genomic_DNA"/>
</dbReference>
<name>H6R8K1_NOCCG</name>
<feature type="transmembrane region" description="Helical" evidence="2">
    <location>
        <begin position="74"/>
        <end position="96"/>
    </location>
</feature>